<sequence>MEKEINAAEMRFLRRFMKISGTSHTSNEDVLKQSGYEKRKLLQIIRRGQLKFFDHIMRNERMENLTTTGKIAEKRDRCQQRITFVKSLCHLFNITQFQLLQSVEDRVLWRSMVANVLKG</sequence>
<dbReference type="EnsemblMetazoa" id="HelroT165753">
    <property type="protein sequence ID" value="HelroP165753"/>
    <property type="gene ID" value="HelroG165753"/>
</dbReference>
<reference evidence="3" key="1">
    <citation type="submission" date="2012-12" db="EMBL/GenBank/DDBJ databases">
        <authorList>
            <person name="Hellsten U."/>
            <person name="Grimwood J."/>
            <person name="Chapman J.A."/>
            <person name="Shapiro H."/>
            <person name="Aerts A."/>
            <person name="Otillar R.P."/>
            <person name="Terry A.Y."/>
            <person name="Boore J.L."/>
            <person name="Simakov O."/>
            <person name="Marletaz F."/>
            <person name="Cho S.-J."/>
            <person name="Edsinger-Gonzales E."/>
            <person name="Havlak P."/>
            <person name="Kuo D.-H."/>
            <person name="Larsson T."/>
            <person name="Lv J."/>
            <person name="Arendt D."/>
            <person name="Savage R."/>
            <person name="Osoegawa K."/>
            <person name="de Jong P."/>
            <person name="Lindberg D.R."/>
            <person name="Seaver E.C."/>
            <person name="Weisblat D.A."/>
            <person name="Putnam N.H."/>
            <person name="Grigoriev I.V."/>
            <person name="Rokhsar D.S."/>
        </authorList>
    </citation>
    <scope>NUCLEOTIDE SEQUENCE</scope>
</reference>
<dbReference type="AlphaFoldDB" id="T1EX91"/>
<dbReference type="Proteomes" id="UP000015101">
    <property type="component" value="Unassembled WGS sequence"/>
</dbReference>
<dbReference type="CTD" id="20201191"/>
<dbReference type="EMBL" id="KB097700">
    <property type="protein sequence ID" value="ESN91693.1"/>
    <property type="molecule type" value="Genomic_DNA"/>
</dbReference>
<protein>
    <submittedName>
        <fullName evidence="1 2">Uncharacterized protein</fullName>
    </submittedName>
</protein>
<dbReference type="KEGG" id="hro:HELRODRAFT_165753"/>
<dbReference type="OrthoDB" id="6783874at2759"/>
<organism evidence="2 3">
    <name type="scientific">Helobdella robusta</name>
    <name type="common">Californian leech</name>
    <dbReference type="NCBI Taxonomy" id="6412"/>
    <lineage>
        <taxon>Eukaryota</taxon>
        <taxon>Metazoa</taxon>
        <taxon>Spiralia</taxon>
        <taxon>Lophotrochozoa</taxon>
        <taxon>Annelida</taxon>
        <taxon>Clitellata</taxon>
        <taxon>Hirudinea</taxon>
        <taxon>Rhynchobdellida</taxon>
        <taxon>Glossiphoniidae</taxon>
        <taxon>Helobdella</taxon>
    </lineage>
</organism>
<accession>T1EX91</accession>
<evidence type="ECO:0000313" key="3">
    <source>
        <dbReference type="Proteomes" id="UP000015101"/>
    </source>
</evidence>
<gene>
    <name evidence="2" type="primary">20201191</name>
    <name evidence="1" type="ORF">HELRODRAFT_165753</name>
</gene>
<keyword evidence="3" id="KW-1185">Reference proteome</keyword>
<reference evidence="1 3" key="2">
    <citation type="journal article" date="2013" name="Nature">
        <title>Insights into bilaterian evolution from three spiralian genomes.</title>
        <authorList>
            <person name="Simakov O."/>
            <person name="Marletaz F."/>
            <person name="Cho S.J."/>
            <person name="Edsinger-Gonzales E."/>
            <person name="Havlak P."/>
            <person name="Hellsten U."/>
            <person name="Kuo D.H."/>
            <person name="Larsson T."/>
            <person name="Lv J."/>
            <person name="Arendt D."/>
            <person name="Savage R."/>
            <person name="Osoegawa K."/>
            <person name="de Jong P."/>
            <person name="Grimwood J."/>
            <person name="Chapman J.A."/>
            <person name="Shapiro H."/>
            <person name="Aerts A."/>
            <person name="Otillar R.P."/>
            <person name="Terry A.Y."/>
            <person name="Boore J.L."/>
            <person name="Grigoriev I.V."/>
            <person name="Lindberg D.R."/>
            <person name="Seaver E.C."/>
            <person name="Weisblat D.A."/>
            <person name="Putnam N.H."/>
            <person name="Rokhsar D.S."/>
        </authorList>
    </citation>
    <scope>NUCLEOTIDE SEQUENCE</scope>
</reference>
<dbReference type="OMA" id="HIMRNER"/>
<dbReference type="HOGENOM" id="CLU_151494_0_0_1"/>
<reference evidence="2" key="3">
    <citation type="submission" date="2015-06" db="UniProtKB">
        <authorList>
            <consortium name="EnsemblMetazoa"/>
        </authorList>
    </citation>
    <scope>IDENTIFICATION</scope>
</reference>
<dbReference type="InParanoid" id="T1EX91"/>
<dbReference type="GeneID" id="20201191"/>
<dbReference type="RefSeq" id="XP_009030514.1">
    <property type="nucleotide sequence ID" value="XM_009032266.1"/>
</dbReference>
<evidence type="ECO:0000313" key="1">
    <source>
        <dbReference type="EMBL" id="ESN91693.1"/>
    </source>
</evidence>
<evidence type="ECO:0000313" key="2">
    <source>
        <dbReference type="EnsemblMetazoa" id="HelroP165753"/>
    </source>
</evidence>
<proteinExistence type="predicted"/>
<name>T1EX91_HELRO</name>
<dbReference type="EMBL" id="AMQM01002168">
    <property type="status" value="NOT_ANNOTATED_CDS"/>
    <property type="molecule type" value="Genomic_DNA"/>
</dbReference>